<dbReference type="PIRSF" id="PIRSF002849">
    <property type="entry name" value="AAA_ATPase_chaperone_MoxR_prd"/>
    <property type="match status" value="1"/>
</dbReference>
<accession>A0A1X0Y906</accession>
<evidence type="ECO:0000259" key="4">
    <source>
        <dbReference type="Pfam" id="PF07726"/>
    </source>
</evidence>
<dbReference type="InterPro" id="IPR041628">
    <property type="entry name" value="ChlI/MoxR_AAA_lid"/>
</dbReference>
<dbReference type="InterPro" id="IPR050764">
    <property type="entry name" value="CbbQ/NirQ/NorQ/GpvN"/>
</dbReference>
<proteinExistence type="inferred from homology"/>
<keyword evidence="1" id="KW-0547">Nucleotide-binding</keyword>
<dbReference type="RefSeq" id="WP_085009847.1">
    <property type="nucleotide sequence ID" value="NZ_NAAD01000005.1"/>
</dbReference>
<dbReference type="GO" id="GO:0005524">
    <property type="term" value="F:ATP binding"/>
    <property type="evidence" value="ECO:0007669"/>
    <property type="project" value="UniProtKB-KW"/>
</dbReference>
<dbReference type="PANTHER" id="PTHR42759:SF1">
    <property type="entry name" value="MAGNESIUM-CHELATASE SUBUNIT CHLD"/>
    <property type="match status" value="1"/>
</dbReference>
<comment type="similarity">
    <text evidence="3">Belongs to the MoxR family.</text>
</comment>
<evidence type="ECO:0000259" key="5">
    <source>
        <dbReference type="Pfam" id="PF17863"/>
    </source>
</evidence>
<evidence type="ECO:0000256" key="1">
    <source>
        <dbReference type="ARBA" id="ARBA00022741"/>
    </source>
</evidence>
<dbReference type="Pfam" id="PF17863">
    <property type="entry name" value="AAA_lid_2"/>
    <property type="match status" value="1"/>
</dbReference>
<keyword evidence="2" id="KW-0067">ATP-binding</keyword>
<protein>
    <submittedName>
        <fullName evidence="6">AAA family ATPase</fullName>
    </submittedName>
</protein>
<sequence>MDVLQQRFGQLTTILSRQIIGQPKLVERLLIALLADGHLLVEGAPGLAKTRAIRQLSGLLEGSFQRIQFTPDLLPADLTGSDVYRAQEGAFVFQPGPLFHNLILADEINRAPAKVQSALLEAMAERQISVGRQTYALADPFLVMATQNPIEQEGTYPLPEAQLDRFLLHVRIDFPDLENERRILRLARREAAGLPAVADDEPGFTPLSPSELRRARQQVLDLYLAENLEEYLLQLVLATRHPQDYGEDLRRAIQYGASPRAGIALDRCARSRAWLAGRDHVLPEDIQNLAFDVLRHRLILSYEAEAGGMNADRLISELIARVPVP</sequence>
<evidence type="ECO:0000256" key="2">
    <source>
        <dbReference type="ARBA" id="ARBA00022840"/>
    </source>
</evidence>
<organism evidence="6 7">
    <name type="scientific">Geothermobacter hydrogeniphilus</name>
    <dbReference type="NCBI Taxonomy" id="1969733"/>
    <lineage>
        <taxon>Bacteria</taxon>
        <taxon>Pseudomonadati</taxon>
        <taxon>Thermodesulfobacteriota</taxon>
        <taxon>Desulfuromonadia</taxon>
        <taxon>Desulfuromonadales</taxon>
        <taxon>Geothermobacteraceae</taxon>
        <taxon>Geothermobacter</taxon>
    </lineage>
</organism>
<name>A0A1X0Y906_9BACT</name>
<comment type="caution">
    <text evidence="6">The sequence shown here is derived from an EMBL/GenBank/DDBJ whole genome shotgun (WGS) entry which is preliminary data.</text>
</comment>
<reference evidence="6 7" key="1">
    <citation type="submission" date="2017-03" db="EMBL/GenBank/DDBJ databases">
        <title>Genome sequence of Geothermobacter sp. EPR-M, Deep-Sea Iron Reducer.</title>
        <authorList>
            <person name="Tully B."/>
            <person name="Savalia P."/>
            <person name="Abuyen K."/>
            <person name="Baughan C."/>
            <person name="Romero E."/>
            <person name="Ronkowski C."/>
            <person name="Torres B."/>
            <person name="Tremblay J."/>
            <person name="Trujillo A."/>
            <person name="Tyler M."/>
            <person name="Perez-Rodriguez I."/>
            <person name="Amend J."/>
        </authorList>
    </citation>
    <scope>NUCLEOTIDE SEQUENCE [LARGE SCALE GENOMIC DNA]</scope>
    <source>
        <strain evidence="6 7">EPR-M</strain>
    </source>
</reference>
<dbReference type="SUPFAM" id="SSF52540">
    <property type="entry name" value="P-loop containing nucleoside triphosphate hydrolases"/>
    <property type="match status" value="1"/>
</dbReference>
<evidence type="ECO:0000313" key="7">
    <source>
        <dbReference type="Proteomes" id="UP000193136"/>
    </source>
</evidence>
<dbReference type="OrthoDB" id="9808397at2"/>
<dbReference type="Pfam" id="PF07726">
    <property type="entry name" value="AAA_3"/>
    <property type="match status" value="1"/>
</dbReference>
<dbReference type="FunFam" id="3.40.50.300:FF:000640">
    <property type="entry name" value="MoxR family ATPase"/>
    <property type="match status" value="1"/>
</dbReference>
<dbReference type="InterPro" id="IPR011703">
    <property type="entry name" value="ATPase_AAA-3"/>
</dbReference>
<feature type="domain" description="ChlI/MoxR AAA lid" evidence="5">
    <location>
        <begin position="251"/>
        <end position="317"/>
    </location>
</feature>
<dbReference type="EMBL" id="NAAD01000005">
    <property type="protein sequence ID" value="ORJ61573.1"/>
    <property type="molecule type" value="Genomic_DNA"/>
</dbReference>
<dbReference type="AlphaFoldDB" id="A0A1X0Y906"/>
<evidence type="ECO:0000256" key="3">
    <source>
        <dbReference type="ARBA" id="ARBA00061607"/>
    </source>
</evidence>
<dbReference type="Proteomes" id="UP000193136">
    <property type="component" value="Unassembled WGS sequence"/>
</dbReference>
<dbReference type="Gene3D" id="1.10.8.80">
    <property type="entry name" value="Magnesium chelatase subunit I, C-Terminal domain"/>
    <property type="match status" value="1"/>
</dbReference>
<gene>
    <name evidence="6" type="ORF">B5V00_05910</name>
</gene>
<dbReference type="GO" id="GO:0016887">
    <property type="term" value="F:ATP hydrolysis activity"/>
    <property type="evidence" value="ECO:0007669"/>
    <property type="project" value="InterPro"/>
</dbReference>
<keyword evidence="7" id="KW-1185">Reference proteome</keyword>
<feature type="domain" description="ATPase AAA-3" evidence="4">
    <location>
        <begin position="38"/>
        <end position="168"/>
    </location>
</feature>
<dbReference type="STRING" id="1969733.B5V00_05910"/>
<evidence type="ECO:0000313" key="6">
    <source>
        <dbReference type="EMBL" id="ORJ61573.1"/>
    </source>
</evidence>
<dbReference type="InterPro" id="IPR027417">
    <property type="entry name" value="P-loop_NTPase"/>
</dbReference>
<dbReference type="PANTHER" id="PTHR42759">
    <property type="entry name" value="MOXR FAMILY PROTEIN"/>
    <property type="match status" value="1"/>
</dbReference>
<dbReference type="Gene3D" id="3.40.50.300">
    <property type="entry name" value="P-loop containing nucleotide triphosphate hydrolases"/>
    <property type="match status" value="1"/>
</dbReference>